<dbReference type="Pfam" id="PF01869">
    <property type="entry name" value="BcrAD_BadFG"/>
    <property type="match status" value="1"/>
</dbReference>
<organism evidence="2">
    <name type="scientific">marine metagenome</name>
    <dbReference type="NCBI Taxonomy" id="408172"/>
    <lineage>
        <taxon>unclassified sequences</taxon>
        <taxon>metagenomes</taxon>
        <taxon>ecological metagenomes</taxon>
    </lineage>
</organism>
<feature type="non-terminal residue" evidence="2">
    <location>
        <position position="184"/>
    </location>
</feature>
<dbReference type="InterPro" id="IPR043129">
    <property type="entry name" value="ATPase_NBD"/>
</dbReference>
<evidence type="ECO:0000313" key="2">
    <source>
        <dbReference type="EMBL" id="SVD13455.1"/>
    </source>
</evidence>
<sequence>MSQELFVGVDAGGTRTRLVLGNRVGELFDRVQGGPGNFHRLGAVALGSLIEDLLGQVRLISTPVVLCAGVAGAGRVPEQMALQQELEGRQLAGRIVVVSDARAALEGAHGGAEGIVCIAGTGSMVLGRNAAGEEARAGGWGPVLGDEGSAYALVLEGVRGALRAVDGSGTGTQLQQDLLEALGL</sequence>
<dbReference type="Gene3D" id="3.30.420.40">
    <property type="match status" value="2"/>
</dbReference>
<proteinExistence type="predicted"/>
<dbReference type="PANTHER" id="PTHR43190:SF3">
    <property type="entry name" value="N-ACETYL-D-GLUCOSAMINE KINASE"/>
    <property type="match status" value="1"/>
</dbReference>
<gene>
    <name evidence="2" type="ORF">METZ01_LOCUS366309</name>
</gene>
<feature type="domain" description="ATPase BadF/BadG/BcrA/BcrD type" evidence="1">
    <location>
        <begin position="7"/>
        <end position="169"/>
    </location>
</feature>
<dbReference type="EMBL" id="UINC01131631">
    <property type="protein sequence ID" value="SVD13455.1"/>
    <property type="molecule type" value="Genomic_DNA"/>
</dbReference>
<name>A0A382SVI1_9ZZZZ</name>
<dbReference type="PANTHER" id="PTHR43190">
    <property type="entry name" value="N-ACETYL-D-GLUCOSAMINE KINASE"/>
    <property type="match status" value="1"/>
</dbReference>
<dbReference type="SUPFAM" id="SSF53067">
    <property type="entry name" value="Actin-like ATPase domain"/>
    <property type="match status" value="2"/>
</dbReference>
<evidence type="ECO:0000259" key="1">
    <source>
        <dbReference type="Pfam" id="PF01869"/>
    </source>
</evidence>
<dbReference type="InterPro" id="IPR002731">
    <property type="entry name" value="ATPase_BadF"/>
</dbReference>
<protein>
    <recommendedName>
        <fullName evidence="1">ATPase BadF/BadG/BcrA/BcrD type domain-containing protein</fullName>
    </recommendedName>
</protein>
<reference evidence="2" key="1">
    <citation type="submission" date="2018-05" db="EMBL/GenBank/DDBJ databases">
        <authorList>
            <person name="Lanie J.A."/>
            <person name="Ng W.-L."/>
            <person name="Kazmierczak K.M."/>
            <person name="Andrzejewski T.M."/>
            <person name="Davidsen T.M."/>
            <person name="Wayne K.J."/>
            <person name="Tettelin H."/>
            <person name="Glass J.I."/>
            <person name="Rusch D."/>
            <person name="Podicherti R."/>
            <person name="Tsui H.-C.T."/>
            <person name="Winkler M.E."/>
        </authorList>
    </citation>
    <scope>NUCLEOTIDE SEQUENCE</scope>
</reference>
<dbReference type="InterPro" id="IPR052519">
    <property type="entry name" value="Euk-type_GlcNAc_Kinase"/>
</dbReference>
<dbReference type="CDD" id="cd24007">
    <property type="entry name" value="ASKHA_NBD_eukNAGK-like"/>
    <property type="match status" value="1"/>
</dbReference>
<accession>A0A382SVI1</accession>
<dbReference type="AlphaFoldDB" id="A0A382SVI1"/>